<evidence type="ECO:0000313" key="1">
    <source>
        <dbReference type="EMBL" id="VDN55684.1"/>
    </source>
</evidence>
<dbReference type="EMBL" id="UYYG01001153">
    <property type="protein sequence ID" value="VDN55684.1"/>
    <property type="molecule type" value="Genomic_DNA"/>
</dbReference>
<dbReference type="Proteomes" id="UP000038040">
    <property type="component" value="Unplaced"/>
</dbReference>
<evidence type="ECO:0000313" key="3">
    <source>
        <dbReference type="Proteomes" id="UP000274756"/>
    </source>
</evidence>
<reference evidence="1 3" key="2">
    <citation type="submission" date="2018-11" db="EMBL/GenBank/DDBJ databases">
        <authorList>
            <consortium name="Pathogen Informatics"/>
        </authorList>
    </citation>
    <scope>NUCLEOTIDE SEQUENCE [LARGE SCALE GENOMIC DNA]</scope>
</reference>
<evidence type="ECO:0000313" key="2">
    <source>
        <dbReference type="Proteomes" id="UP000038040"/>
    </source>
</evidence>
<dbReference type="Proteomes" id="UP000274756">
    <property type="component" value="Unassembled WGS sequence"/>
</dbReference>
<evidence type="ECO:0000313" key="4">
    <source>
        <dbReference type="WBParaSite" id="DME_0000129701-mRNA-1"/>
    </source>
</evidence>
<name>A0A0N4U3J2_DRAME</name>
<accession>A0A0N4U3J2</accession>
<organism evidence="2 4">
    <name type="scientific">Dracunculus medinensis</name>
    <name type="common">Guinea worm</name>
    <dbReference type="NCBI Taxonomy" id="318479"/>
    <lineage>
        <taxon>Eukaryota</taxon>
        <taxon>Metazoa</taxon>
        <taxon>Ecdysozoa</taxon>
        <taxon>Nematoda</taxon>
        <taxon>Chromadorea</taxon>
        <taxon>Rhabditida</taxon>
        <taxon>Spirurina</taxon>
        <taxon>Dracunculoidea</taxon>
        <taxon>Dracunculidae</taxon>
        <taxon>Dracunculus</taxon>
    </lineage>
</organism>
<protein>
    <submittedName>
        <fullName evidence="4">Complex I-13kD-B</fullName>
    </submittedName>
</protein>
<dbReference type="WBParaSite" id="DME_0000129701-mRNA-1">
    <property type="protein sequence ID" value="DME_0000129701-mRNA-1"/>
    <property type="gene ID" value="DME_0000129701"/>
</dbReference>
<proteinExistence type="predicted"/>
<keyword evidence="3" id="KW-1185">Reference proteome</keyword>
<reference evidence="4" key="1">
    <citation type="submission" date="2017-02" db="UniProtKB">
        <authorList>
            <consortium name="WormBaseParasite"/>
        </authorList>
    </citation>
    <scope>IDENTIFICATION</scope>
</reference>
<gene>
    <name evidence="1" type="ORF">DME_LOCUS5657</name>
</gene>
<sequence length="71" mass="8200">MTSRMEMAARLGDGRKLFRLLHKATQRNDEGPHLVRCKKFFEAKLSHDVPSVISDIPEPLVEQYVYKLTAE</sequence>
<dbReference type="AlphaFoldDB" id="A0A0N4U3J2"/>